<dbReference type="InterPro" id="IPR011990">
    <property type="entry name" value="TPR-like_helical_dom_sf"/>
</dbReference>
<evidence type="ECO:0000313" key="5">
    <source>
        <dbReference type="Proteomes" id="UP001189429"/>
    </source>
</evidence>
<feature type="non-terminal residue" evidence="4">
    <location>
        <position position="594"/>
    </location>
</feature>
<reference evidence="4" key="1">
    <citation type="submission" date="2023-10" db="EMBL/GenBank/DDBJ databases">
        <authorList>
            <person name="Chen Y."/>
            <person name="Shah S."/>
            <person name="Dougan E. K."/>
            <person name="Thang M."/>
            <person name="Chan C."/>
        </authorList>
    </citation>
    <scope>NUCLEOTIDE SEQUENCE [LARGE SCALE GENOMIC DNA]</scope>
</reference>
<feature type="compositionally biased region" description="Pro residues" evidence="3">
    <location>
        <begin position="442"/>
        <end position="452"/>
    </location>
</feature>
<keyword evidence="5" id="KW-1185">Reference proteome</keyword>
<dbReference type="Gene3D" id="1.25.40.10">
    <property type="entry name" value="Tetratricopeptide repeat domain"/>
    <property type="match status" value="1"/>
</dbReference>
<comment type="catalytic activity">
    <reaction evidence="1">
        <text>ATP + H2O = ADP + phosphate + H(+)</text>
        <dbReference type="Rhea" id="RHEA:13065"/>
        <dbReference type="ChEBI" id="CHEBI:15377"/>
        <dbReference type="ChEBI" id="CHEBI:15378"/>
        <dbReference type="ChEBI" id="CHEBI:30616"/>
        <dbReference type="ChEBI" id="CHEBI:43474"/>
        <dbReference type="ChEBI" id="CHEBI:456216"/>
    </reaction>
</comment>
<dbReference type="InterPro" id="IPR043129">
    <property type="entry name" value="ATPase_NBD"/>
</dbReference>
<feature type="repeat" description="TPR" evidence="2">
    <location>
        <begin position="45"/>
        <end position="78"/>
    </location>
</feature>
<evidence type="ECO:0000313" key="4">
    <source>
        <dbReference type="EMBL" id="CAK0897305.1"/>
    </source>
</evidence>
<name>A0ABN9XCJ5_9DINO</name>
<dbReference type="PROSITE" id="PS50005">
    <property type="entry name" value="TPR"/>
    <property type="match status" value="1"/>
</dbReference>
<dbReference type="Pfam" id="PF00022">
    <property type="entry name" value="Actin"/>
    <property type="match status" value="1"/>
</dbReference>
<protein>
    <submittedName>
        <fullName evidence="4">Uncharacterized protein</fullName>
    </submittedName>
</protein>
<dbReference type="SMART" id="SM00028">
    <property type="entry name" value="TPR"/>
    <property type="match status" value="1"/>
</dbReference>
<feature type="region of interest" description="Disordered" evidence="3">
    <location>
        <begin position="433"/>
        <end position="501"/>
    </location>
</feature>
<dbReference type="PRINTS" id="PR00190">
    <property type="entry name" value="ACTIN"/>
</dbReference>
<keyword evidence="2" id="KW-0802">TPR repeat</keyword>
<dbReference type="EMBL" id="CAUYUJ010020314">
    <property type="protein sequence ID" value="CAK0897305.1"/>
    <property type="molecule type" value="Genomic_DNA"/>
</dbReference>
<evidence type="ECO:0000256" key="1">
    <source>
        <dbReference type="ARBA" id="ARBA00049360"/>
    </source>
</evidence>
<dbReference type="PANTHER" id="PTHR11937">
    <property type="entry name" value="ACTIN"/>
    <property type="match status" value="1"/>
</dbReference>
<proteinExistence type="predicted"/>
<comment type="caution">
    <text evidence="4">The sequence shown here is derived from an EMBL/GenBank/DDBJ whole genome shotgun (WGS) entry which is preliminary data.</text>
</comment>
<dbReference type="SUPFAM" id="SSF53067">
    <property type="entry name" value="Actin-like ATPase domain"/>
    <property type="match status" value="1"/>
</dbReference>
<feature type="compositionally biased region" description="Low complexity" evidence="3">
    <location>
        <begin position="480"/>
        <end position="501"/>
    </location>
</feature>
<gene>
    <name evidence="4" type="ORF">PCOR1329_LOCUS75533</name>
</gene>
<evidence type="ECO:0000256" key="3">
    <source>
        <dbReference type="SAM" id="MobiDB-lite"/>
    </source>
</evidence>
<evidence type="ECO:0000256" key="2">
    <source>
        <dbReference type="PROSITE-ProRule" id="PRU00339"/>
    </source>
</evidence>
<dbReference type="InterPro" id="IPR004000">
    <property type="entry name" value="Actin"/>
</dbReference>
<accession>A0ABN9XCJ5</accession>
<dbReference type="Gene3D" id="3.30.420.40">
    <property type="match status" value="2"/>
</dbReference>
<dbReference type="SUPFAM" id="SSF48452">
    <property type="entry name" value="TPR-like"/>
    <property type="match status" value="1"/>
</dbReference>
<dbReference type="Proteomes" id="UP001189429">
    <property type="component" value="Unassembled WGS sequence"/>
</dbReference>
<sequence length="594" mass="63232">MPPKEGAGPGAAAVPPGTACVVWPAGDAASVGCLRERAEIVSTDTYAWLHLGNVHDTNGRHEDALAAYKRGIDANPQEYRNYVSACRMLRKLGRVEEAFQLAEHAVREKVLHDPWQISSHFVYGLEAKAWWDVSSWRVGRVLEGSFDKIRDEAMPLLQNGKLVSSSIPDTEDLVRTGKWTELNLIHEAVTQTPSQRICPNITELLEAPLNLAEVPLNSQGNRQRMAQIKFETFSVSAMYMAIHAVLLLYVSGRAIGLIMDSGDGVSHTVLIYERYALSHAVLRFELAYPFATRGSTTLARLGPCRRQPGEPALVSLPALSTPTLSVVDTGALMVRWAQIGFAAGYLVELRPVGGPAGDDYPWVSVDAAAGFLEKDSATGGLLPEGLLGSRCGACRVNNLRTDLPYEARVTYYVSCGCRSQASACTPPVFVAPPDSSGGAAPPEAPPAPPASPPVRQEEQPLLSTGVGAFQPATAPPPVSPVVHHPPAGQGATSPPAAAPLVSLPPPLPPLVGAPAGAAPPPQQMASWRCRCPAGSLVPAPCAPELLVLDEACSSLLVMWPTVVHAAAYQVELFEERQSAAERFQRAVPEGIAEA</sequence>
<organism evidence="4 5">
    <name type="scientific">Prorocentrum cordatum</name>
    <dbReference type="NCBI Taxonomy" id="2364126"/>
    <lineage>
        <taxon>Eukaryota</taxon>
        <taxon>Sar</taxon>
        <taxon>Alveolata</taxon>
        <taxon>Dinophyceae</taxon>
        <taxon>Prorocentrales</taxon>
        <taxon>Prorocentraceae</taxon>
        <taxon>Prorocentrum</taxon>
    </lineage>
</organism>
<dbReference type="InterPro" id="IPR019734">
    <property type="entry name" value="TPR_rpt"/>
</dbReference>